<evidence type="ECO:0000313" key="3">
    <source>
        <dbReference type="Proteomes" id="UP001597221"/>
    </source>
</evidence>
<evidence type="ECO:0000259" key="1">
    <source>
        <dbReference type="PROSITE" id="PS50965"/>
    </source>
</evidence>
<dbReference type="Pfam" id="PF08378">
    <property type="entry name" value="NERD"/>
    <property type="match status" value="1"/>
</dbReference>
<dbReference type="RefSeq" id="WP_251512851.1">
    <property type="nucleotide sequence ID" value="NZ_JAMBON010000008.1"/>
</dbReference>
<feature type="domain" description="NERD" evidence="1">
    <location>
        <begin position="47"/>
        <end position="166"/>
    </location>
</feature>
<proteinExistence type="predicted"/>
<dbReference type="PROSITE" id="PS50965">
    <property type="entry name" value="NERD"/>
    <property type="match status" value="1"/>
</dbReference>
<keyword evidence="3" id="KW-1185">Reference proteome</keyword>
<organism evidence="2 3">
    <name type="scientific">Oceanobacillus luteolus</name>
    <dbReference type="NCBI Taxonomy" id="1274358"/>
    <lineage>
        <taxon>Bacteria</taxon>
        <taxon>Bacillati</taxon>
        <taxon>Bacillota</taxon>
        <taxon>Bacilli</taxon>
        <taxon>Bacillales</taxon>
        <taxon>Bacillaceae</taxon>
        <taxon>Oceanobacillus</taxon>
    </lineage>
</organism>
<reference evidence="3" key="1">
    <citation type="journal article" date="2019" name="Int. J. Syst. Evol. Microbiol.">
        <title>The Global Catalogue of Microorganisms (GCM) 10K type strain sequencing project: providing services to taxonomists for standard genome sequencing and annotation.</title>
        <authorList>
            <consortium name="The Broad Institute Genomics Platform"/>
            <consortium name="The Broad Institute Genome Sequencing Center for Infectious Disease"/>
            <person name="Wu L."/>
            <person name="Ma J."/>
        </authorList>
    </citation>
    <scope>NUCLEOTIDE SEQUENCE [LARGE SCALE GENOMIC DNA]</scope>
    <source>
        <strain evidence="3">CGMCC 1.12376</strain>
    </source>
</reference>
<dbReference type="Proteomes" id="UP001597221">
    <property type="component" value="Unassembled WGS sequence"/>
</dbReference>
<accession>A0ABW4HLZ1</accession>
<protein>
    <submittedName>
        <fullName evidence="2">Nuclease-related domain-containing protein</fullName>
    </submittedName>
</protein>
<gene>
    <name evidence="2" type="ORF">ACFSBH_02990</name>
</gene>
<dbReference type="EMBL" id="JBHUDE010000009">
    <property type="protein sequence ID" value="MFD1606629.1"/>
    <property type="molecule type" value="Genomic_DNA"/>
</dbReference>
<comment type="caution">
    <text evidence="2">The sequence shown here is derived from an EMBL/GenBank/DDBJ whole genome shotgun (WGS) entry which is preliminary data.</text>
</comment>
<dbReference type="InterPro" id="IPR011528">
    <property type="entry name" value="NERD"/>
</dbReference>
<name>A0ABW4HLZ1_9BACI</name>
<sequence>MKGSVSLIIKPLKPPIELLQHEALNERVPQNHPQKEIIDSRARNIRAGYNGEQDLQYMLNFLPPEKYLIFQYLRIKDNQSYFQIDILLLSAQYLLIIEVKNIRDHVIFDEMGQVIRKEVDKEQAFTNPVFQVKLQHLRLLRWLRQYDFPSLPIEKIVVYSNSNTILKNHTNNNELPKMVMHKDKLLDKIEEFEKMYPVARLSGDQLMEISNRLLAAHSEKKEDLLAKYKISYGELIKGVICPECLQAPMIRKGGKWLCYYCRAASKKAHRRALAEYGLLVNEYIKNREAREFLQLESRHIVKQLLQKEKLESYGIKSGLEYKLEPYHLLDV</sequence>
<evidence type="ECO:0000313" key="2">
    <source>
        <dbReference type="EMBL" id="MFD1606629.1"/>
    </source>
</evidence>